<dbReference type="Proteomes" id="UP000054144">
    <property type="component" value="Unassembled WGS sequence"/>
</dbReference>
<dbReference type="OrthoDB" id="2575973at2759"/>
<evidence type="ECO:0000313" key="2">
    <source>
        <dbReference type="EMBL" id="KIY44832.1"/>
    </source>
</evidence>
<reference evidence="2 3" key="1">
    <citation type="journal article" date="2015" name="Fungal Genet. Biol.">
        <title>Evolution of novel wood decay mechanisms in Agaricales revealed by the genome sequences of Fistulina hepatica and Cylindrobasidium torrendii.</title>
        <authorList>
            <person name="Floudas D."/>
            <person name="Held B.W."/>
            <person name="Riley R."/>
            <person name="Nagy L.G."/>
            <person name="Koehler G."/>
            <person name="Ransdell A.S."/>
            <person name="Younus H."/>
            <person name="Chow J."/>
            <person name="Chiniquy J."/>
            <person name="Lipzen A."/>
            <person name="Tritt A."/>
            <person name="Sun H."/>
            <person name="Haridas S."/>
            <person name="LaButti K."/>
            <person name="Ohm R.A."/>
            <person name="Kues U."/>
            <person name="Blanchette R.A."/>
            <person name="Grigoriev I.V."/>
            <person name="Minto R.E."/>
            <person name="Hibbett D.S."/>
        </authorList>
    </citation>
    <scope>NUCLEOTIDE SEQUENCE [LARGE SCALE GENOMIC DNA]</scope>
    <source>
        <strain evidence="2 3">ATCC 64428</strain>
    </source>
</reference>
<organism evidence="2 3">
    <name type="scientific">Fistulina hepatica ATCC 64428</name>
    <dbReference type="NCBI Taxonomy" id="1128425"/>
    <lineage>
        <taxon>Eukaryota</taxon>
        <taxon>Fungi</taxon>
        <taxon>Dikarya</taxon>
        <taxon>Basidiomycota</taxon>
        <taxon>Agaricomycotina</taxon>
        <taxon>Agaricomycetes</taxon>
        <taxon>Agaricomycetidae</taxon>
        <taxon>Agaricales</taxon>
        <taxon>Fistulinaceae</taxon>
        <taxon>Fistulina</taxon>
    </lineage>
</organism>
<keyword evidence="1" id="KW-0732">Signal</keyword>
<dbReference type="EMBL" id="KN882065">
    <property type="protein sequence ID" value="KIY44832.1"/>
    <property type="molecule type" value="Genomic_DNA"/>
</dbReference>
<keyword evidence="3" id="KW-1185">Reference proteome</keyword>
<protein>
    <submittedName>
        <fullName evidence="2">Uncharacterized protein</fullName>
    </submittedName>
</protein>
<gene>
    <name evidence="2" type="ORF">FISHEDRAFT_77243</name>
</gene>
<accession>A0A0D7A1F2</accession>
<evidence type="ECO:0000313" key="3">
    <source>
        <dbReference type="Proteomes" id="UP000054144"/>
    </source>
</evidence>
<dbReference type="AlphaFoldDB" id="A0A0D7A1F2"/>
<proteinExistence type="predicted"/>
<name>A0A0D7A1F2_9AGAR</name>
<feature type="chain" id="PRO_5002315904" evidence="1">
    <location>
        <begin position="23"/>
        <end position="192"/>
    </location>
</feature>
<evidence type="ECO:0000256" key="1">
    <source>
        <dbReference type="SAM" id="SignalP"/>
    </source>
</evidence>
<feature type="signal peptide" evidence="1">
    <location>
        <begin position="1"/>
        <end position="22"/>
    </location>
</feature>
<sequence>MFFAPLFAPLFAAFTAVGFVSAAPAKNEIQSRSDLDILNALTTLQTTTVPLLAELDSLAALSTATDDTVTPITDQILAALTAATDTVDAISSDDRRRAVKSRQTDGDIATLLATIIEDILDALDSLLPFADSITTLDTINSGLDGQTNTLIGAIDVLVDDLLTALAQLLNDVANIIVTLAWDLTGATLGFTD</sequence>